<evidence type="ECO:0000256" key="4">
    <source>
        <dbReference type="ARBA" id="ARBA00023163"/>
    </source>
</evidence>
<dbReference type="PROSITE" id="PS50937">
    <property type="entry name" value="HTH_MERR_2"/>
    <property type="match status" value="1"/>
</dbReference>
<evidence type="ECO:0000256" key="3">
    <source>
        <dbReference type="ARBA" id="ARBA00023125"/>
    </source>
</evidence>
<evidence type="ECO:0000259" key="5">
    <source>
        <dbReference type="PROSITE" id="PS50937"/>
    </source>
</evidence>
<evidence type="ECO:0000256" key="1">
    <source>
        <dbReference type="ARBA" id="ARBA00022491"/>
    </source>
</evidence>
<feature type="domain" description="HTH merR-type" evidence="5">
    <location>
        <begin position="1"/>
        <end position="70"/>
    </location>
</feature>
<dbReference type="PANTHER" id="PTHR30204">
    <property type="entry name" value="REDOX-CYCLING DRUG-SENSING TRANSCRIPTIONAL ACTIVATOR SOXR"/>
    <property type="match status" value="1"/>
</dbReference>
<dbReference type="CDD" id="cd00592">
    <property type="entry name" value="HTH_MerR-like"/>
    <property type="match status" value="1"/>
</dbReference>
<dbReference type="PRINTS" id="PR00040">
    <property type="entry name" value="HTHMERR"/>
</dbReference>
<keyword evidence="2" id="KW-0805">Transcription regulation</keyword>
<evidence type="ECO:0000256" key="2">
    <source>
        <dbReference type="ARBA" id="ARBA00023015"/>
    </source>
</evidence>
<reference evidence="6 7" key="1">
    <citation type="submission" date="2019-03" db="EMBL/GenBank/DDBJ databases">
        <authorList>
            <person name="Kim M.K.M."/>
        </authorList>
    </citation>
    <scope>NUCLEOTIDE SEQUENCE [LARGE SCALE GENOMIC DNA]</scope>
    <source>
        <strain evidence="6 7">18JY21-1</strain>
    </source>
</reference>
<dbReference type="GO" id="GO:0003700">
    <property type="term" value="F:DNA-binding transcription factor activity"/>
    <property type="evidence" value="ECO:0007669"/>
    <property type="project" value="InterPro"/>
</dbReference>
<dbReference type="RefSeq" id="WP_132420521.1">
    <property type="nucleotide sequence ID" value="NZ_SKFG01000049.1"/>
</dbReference>
<name>A0A4R4E2I0_9BACL</name>
<dbReference type="EMBL" id="SKFG01000049">
    <property type="protein sequence ID" value="TCZ69618.1"/>
    <property type="molecule type" value="Genomic_DNA"/>
</dbReference>
<dbReference type="AlphaFoldDB" id="A0A4R4E2I0"/>
<dbReference type="Proteomes" id="UP000295418">
    <property type="component" value="Unassembled WGS sequence"/>
</dbReference>
<keyword evidence="7" id="KW-1185">Reference proteome</keyword>
<protein>
    <submittedName>
        <fullName evidence="6">MerR family transcriptional regulator</fullName>
    </submittedName>
</protein>
<accession>A0A4R4E2I0</accession>
<dbReference type="SUPFAM" id="SSF46955">
    <property type="entry name" value="Putative DNA-binding domain"/>
    <property type="match status" value="1"/>
</dbReference>
<dbReference type="OrthoDB" id="9773308at2"/>
<keyword evidence="3" id="KW-0238">DNA-binding</keyword>
<organism evidence="6 7">
    <name type="scientific">Paenibacillus albiflavus</name>
    <dbReference type="NCBI Taxonomy" id="2545760"/>
    <lineage>
        <taxon>Bacteria</taxon>
        <taxon>Bacillati</taxon>
        <taxon>Bacillota</taxon>
        <taxon>Bacilli</taxon>
        <taxon>Bacillales</taxon>
        <taxon>Paenibacillaceae</taxon>
        <taxon>Paenibacillus</taxon>
    </lineage>
</organism>
<proteinExistence type="predicted"/>
<sequence length="256" mass="29894">MLSIKQFSERTGISPSALRFYETKGLLFPNSRLERGHRKYSQDQVSQARLIHSLRQAQISLSDIATFMKADPEERENMMMRWRHESEVKLLCVQVANQFLQGFNHEQNELHLVSFEKELFMIWYTVAVPDQGPLPFMEATLKQKQKLLSFGVKVLDYGFVRTLRVNESEIIGEIGFQIRSNDVRKIPKQSRGYTIREIPYALFATLEYKYGETYVCYRILSILRKFGFVPTGEHFDKYIAGNQESLMLYVPVAKKT</sequence>
<evidence type="ECO:0000313" key="7">
    <source>
        <dbReference type="Proteomes" id="UP000295418"/>
    </source>
</evidence>
<dbReference type="InterPro" id="IPR009061">
    <property type="entry name" value="DNA-bd_dom_put_sf"/>
</dbReference>
<dbReference type="Pfam" id="PF13411">
    <property type="entry name" value="MerR_1"/>
    <property type="match status" value="1"/>
</dbReference>
<dbReference type="PANTHER" id="PTHR30204:SF69">
    <property type="entry name" value="MERR-FAMILY TRANSCRIPTIONAL REGULATOR"/>
    <property type="match status" value="1"/>
</dbReference>
<evidence type="ECO:0000313" key="6">
    <source>
        <dbReference type="EMBL" id="TCZ69618.1"/>
    </source>
</evidence>
<dbReference type="GO" id="GO:0003677">
    <property type="term" value="F:DNA binding"/>
    <property type="evidence" value="ECO:0007669"/>
    <property type="project" value="UniProtKB-KW"/>
</dbReference>
<gene>
    <name evidence="6" type="ORF">E0485_23700</name>
</gene>
<dbReference type="InterPro" id="IPR000551">
    <property type="entry name" value="MerR-type_HTH_dom"/>
</dbReference>
<dbReference type="SMART" id="SM00422">
    <property type="entry name" value="HTH_MERR"/>
    <property type="match status" value="1"/>
</dbReference>
<keyword evidence="4" id="KW-0804">Transcription</keyword>
<dbReference type="Gene3D" id="1.10.1660.10">
    <property type="match status" value="1"/>
</dbReference>
<comment type="caution">
    <text evidence="6">The sequence shown here is derived from an EMBL/GenBank/DDBJ whole genome shotgun (WGS) entry which is preliminary data.</text>
</comment>
<keyword evidence="1" id="KW-0678">Repressor</keyword>
<dbReference type="InterPro" id="IPR047057">
    <property type="entry name" value="MerR_fam"/>
</dbReference>